<dbReference type="OrthoDB" id="1466667at2"/>
<accession>A0A5B8VCV1</accession>
<keyword evidence="2" id="KW-1185">Reference proteome</keyword>
<evidence type="ECO:0000313" key="1">
    <source>
        <dbReference type="EMBL" id="QEC68833.1"/>
    </source>
</evidence>
<proteinExistence type="predicted"/>
<dbReference type="Proteomes" id="UP000321533">
    <property type="component" value="Chromosome"/>
</dbReference>
<evidence type="ECO:0000313" key="2">
    <source>
        <dbReference type="Proteomes" id="UP000321533"/>
    </source>
</evidence>
<protein>
    <recommendedName>
        <fullName evidence="3">Cell division protein FtsQ</fullName>
    </recommendedName>
</protein>
<sequence>MVLWIVLGVGTCTLLVAAMQKKDSKTCTGIDIKIEGAYDHVFVDDKVVMKVLQKNGAGKGKETNDVALRSIEDELEKNAWIKKAELFFDNTQVLHAMIEEREPLARIFTLAGSSFYIDSSCKRLPLSDELSARVPMFTSFPSDKMKLSKPDSLLMDDVKHIAQYIQQDSFLLAQVAQIDITPQRTYEITPVLGDQLIKIGNADDLEEKFEKLKSFYKQVWVKTGFEKYETIDVQYSGQVVAVKRGSGKVYMDTAAAVKQFANTMKEMQAVMNDTVFAAAMPKPAVVKDSVITTTDKKVMTNKKPVVVQKKTVKPAADKNRPKAVLKKQ</sequence>
<dbReference type="RefSeq" id="WP_147191253.1">
    <property type="nucleotide sequence ID" value="NZ_CP042435.1"/>
</dbReference>
<name>A0A5B8VCV1_9BACT</name>
<dbReference type="AlphaFoldDB" id="A0A5B8VCV1"/>
<organism evidence="1 2">
    <name type="scientific">Panacibacter ginsenosidivorans</name>
    <dbReference type="NCBI Taxonomy" id="1813871"/>
    <lineage>
        <taxon>Bacteria</taxon>
        <taxon>Pseudomonadati</taxon>
        <taxon>Bacteroidota</taxon>
        <taxon>Chitinophagia</taxon>
        <taxon>Chitinophagales</taxon>
        <taxon>Chitinophagaceae</taxon>
        <taxon>Panacibacter</taxon>
    </lineage>
</organism>
<dbReference type="EMBL" id="CP042435">
    <property type="protein sequence ID" value="QEC68833.1"/>
    <property type="molecule type" value="Genomic_DNA"/>
</dbReference>
<evidence type="ECO:0008006" key="3">
    <source>
        <dbReference type="Google" id="ProtNLM"/>
    </source>
</evidence>
<dbReference type="KEGG" id="pgin:FRZ67_16525"/>
<gene>
    <name evidence="1" type="ORF">FRZ67_16525</name>
</gene>
<reference evidence="1 2" key="1">
    <citation type="journal article" date="2016" name="Int. J. Syst. Evol. Microbiol.">
        <title>Panacibacter ginsenosidivorans gen. nov., sp. nov., with ginsenoside converting activity isolated from soil of a ginseng field.</title>
        <authorList>
            <person name="Siddiqi M.Z."/>
            <person name="Muhammad Shafi S."/>
            <person name="Choi K.D."/>
            <person name="Im W.T."/>
        </authorList>
    </citation>
    <scope>NUCLEOTIDE SEQUENCE [LARGE SCALE GENOMIC DNA]</scope>
    <source>
        <strain evidence="1 2">Gsoil1550</strain>
    </source>
</reference>